<dbReference type="SUPFAM" id="SSF52129">
    <property type="entry name" value="Caspase-like"/>
    <property type="match status" value="1"/>
</dbReference>
<evidence type="ECO:0000259" key="2">
    <source>
        <dbReference type="Pfam" id="PF01364"/>
    </source>
</evidence>
<dbReference type="Gene3D" id="2.60.40.10">
    <property type="entry name" value="Immunoglobulins"/>
    <property type="match status" value="1"/>
</dbReference>
<feature type="domain" description="Gingipain" evidence="2">
    <location>
        <begin position="391"/>
        <end position="748"/>
    </location>
</feature>
<sequence>MLRTLTTLFLCFCAVALTAQMTGPTGAVRYGNEWIDYDKTYLRIAVAEDGVYRLTPAELRAAGFSFPETNAAAWVLEHAGEPVPVVVDEAGLTFVGERNRGELDQFLFEAPGRMQLNDRYSMHTDTSVYYLSLGNKGLRYNTSEVAATGAPLGGILRESEAVFNEHYTKTFFRSAGSSIYYSHYDVADGFGMRSANDLLSSNGSTETTFSLPLPGTAGGAATLELRFGLGFDQHDQAILLDGKELTTHQSSGWSVEQFSLPFTASGESAEVALRGNRGDRDKANVAWARATYPATLSAAGLSHFLVPASAQNQTLELTDVGAVAGAVYLLNADRGTKLVGKVQAGSVQFTVPASSSSTEYYLVTGNNVLKSPALRSHTFQPALPTGSRTNYLILTSERLDGPELKAMAAYRASAAGGGYRVHTVRVEDLYDEYGYGVARHPMATRNYVAAARAANPELQYLFVIGKGREGLDIRTPGDLAAAQATFFVPSFGYPASDNLLTAKLGDVVPTLATGRLAATDRAEIANYLEKLREVEAQTNMGGQTLEDRDWMKQVIHLGGGGVIGEQNTIKSELRTLKSRIEASDMGSNVTSFFKTSDDPIETTQQDAIFDRINRGSAIITFFGHASSQGFDFSIDDPANYNNKGRYPYMLSLGCYSGDAFTASKSIGERFISLEDKGAIAFAASKGIGFISSLGTWGDKLYDLTGNELYGQGIGDVLRATISHFRNTSNYTVALLTEQFVLSGDPAYRIHPRPGPDVVVDAASVRFDPEVIPAQDPDFEVSFRVVNLGRNGGRDSIDVQFSQQLPGGEVREVYTQRILTPRYDEVVRTRIPNVGLEAVGQNRILISLDTEFDLAEAPLPGAESNNDLITGGRAGVPVTFIANTARTAAPPRFAVVNGPVTLYASTTDALAPEREYLLQVSRRRDFADPLLDTRLVSPGGIIREELNINFTDSTTYYWRVSPDSTFTEGAGYIWSESSFTWLEGTAGSLPHWAQQDPGQIVDGTFENIRADTINTGWSFAKNALGVRVFNAIYQDREMPRYMRGTQRLNSPFNWRIQSGMSVLVIDSVNNDQWSPNLGAGEYNTRPGVRTSTWNFDTRTQAGRDGMIRFIREEVPEGKYVLVWSLQRGNTLNYYNDDWTTDEAALGTTIFDLLEDEGALEISRLATSGSVPYALAFQKGFGLVGEVMARDVTDTVELSITLFGSWEEGTWTSAAAGPAQNWRSVSITSGTNNLEVSDSSIVKIMGQRADGAIVELDRIIHKFTDRRTLTVDLSRIDATVYRKVFTEIRLLDLSARTVPAITSLYFDYDGFGDVAVNPQLAFTQPDSLLQQGQAASLSVGYENISDVDLDSLLVQLQVINKQNQVVASTTRQAPVAAGTTGIVKFEVSTATIEGDVRFEMVLNPDQDQPEDVTFNNIINSGFQLAPDVTDPVLTVLFDGQRINDGDMVSGRPEIRIQLRDENQYLQLDASTKYQISLREPDGTTETLQLTDQRVEFSPATATDNMAEIFFRPEFLADGTYELAVTARDRSDNSTGRLQFKRSFEVINEMRVGNVLAYPNPFTTQTRFVYTLTGNEAPSTFRIQIMSVSGRVVRDIDLLATENLKVGTHQTQFAWDGTDEYGDALANGVYLYRVITGDAADVTLKKQDTGTDQYFERGLGKVVILR</sequence>
<comment type="caution">
    <text evidence="3">The sequence shown here is derived from an EMBL/GenBank/DDBJ whole genome shotgun (WGS) entry which is preliminary data.</text>
</comment>
<dbReference type="RefSeq" id="WP_168036146.1">
    <property type="nucleotide sequence ID" value="NZ_JAATJH010000001.1"/>
</dbReference>
<dbReference type="InterPro" id="IPR013783">
    <property type="entry name" value="Ig-like_fold"/>
</dbReference>
<dbReference type="InterPro" id="IPR029030">
    <property type="entry name" value="Caspase-like_dom_sf"/>
</dbReference>
<dbReference type="Gene3D" id="3.40.50.1460">
    <property type="match status" value="1"/>
</dbReference>
<feature type="signal peptide" evidence="1">
    <location>
        <begin position="1"/>
        <end position="19"/>
    </location>
</feature>
<feature type="chain" id="PRO_5046246318" description="Gingipain domain-containing protein" evidence="1">
    <location>
        <begin position="20"/>
        <end position="1663"/>
    </location>
</feature>
<dbReference type="NCBIfam" id="TIGR04183">
    <property type="entry name" value="Por_Secre_tail"/>
    <property type="match status" value="1"/>
</dbReference>
<organism evidence="3 4">
    <name type="scientific">Neolewinella antarctica</name>
    <dbReference type="NCBI Taxonomy" id="442734"/>
    <lineage>
        <taxon>Bacteria</taxon>
        <taxon>Pseudomonadati</taxon>
        <taxon>Bacteroidota</taxon>
        <taxon>Saprospiria</taxon>
        <taxon>Saprospirales</taxon>
        <taxon>Lewinellaceae</taxon>
        <taxon>Neolewinella</taxon>
    </lineage>
</organism>
<dbReference type="Proteomes" id="UP000770785">
    <property type="component" value="Unassembled WGS sequence"/>
</dbReference>
<dbReference type="InterPro" id="IPR026444">
    <property type="entry name" value="Secre_tail"/>
</dbReference>
<evidence type="ECO:0000313" key="4">
    <source>
        <dbReference type="Proteomes" id="UP000770785"/>
    </source>
</evidence>
<reference evidence="3 4" key="1">
    <citation type="submission" date="2020-03" db="EMBL/GenBank/DDBJ databases">
        <title>Genomic Encyclopedia of Type Strains, Phase IV (KMG-IV): sequencing the most valuable type-strain genomes for metagenomic binning, comparative biology and taxonomic classification.</title>
        <authorList>
            <person name="Goeker M."/>
        </authorList>
    </citation>
    <scope>NUCLEOTIDE SEQUENCE [LARGE SCALE GENOMIC DNA]</scope>
    <source>
        <strain evidence="3 4">DSM 105096</strain>
    </source>
</reference>
<dbReference type="Gene3D" id="2.60.40.4070">
    <property type="match status" value="1"/>
</dbReference>
<dbReference type="InterPro" id="IPR001769">
    <property type="entry name" value="Gingipain"/>
</dbReference>
<accession>A0ABX0X8S5</accession>
<keyword evidence="1" id="KW-0732">Signal</keyword>
<name>A0ABX0X8S5_9BACT</name>
<dbReference type="Pfam" id="PF01364">
    <property type="entry name" value="Peptidase_C25"/>
    <property type="match status" value="1"/>
</dbReference>
<evidence type="ECO:0000256" key="1">
    <source>
        <dbReference type="SAM" id="SignalP"/>
    </source>
</evidence>
<keyword evidence="4" id="KW-1185">Reference proteome</keyword>
<evidence type="ECO:0000313" key="3">
    <source>
        <dbReference type="EMBL" id="NJC25393.1"/>
    </source>
</evidence>
<proteinExistence type="predicted"/>
<dbReference type="EMBL" id="JAATJH010000001">
    <property type="protein sequence ID" value="NJC25393.1"/>
    <property type="molecule type" value="Genomic_DNA"/>
</dbReference>
<gene>
    <name evidence="3" type="ORF">GGR27_000874</name>
</gene>
<protein>
    <recommendedName>
        <fullName evidence="2">Gingipain domain-containing protein</fullName>
    </recommendedName>
</protein>